<keyword evidence="5" id="KW-1185">Reference proteome</keyword>
<evidence type="ECO:0000313" key="5">
    <source>
        <dbReference type="Proteomes" id="UP001199424"/>
    </source>
</evidence>
<reference evidence="4" key="1">
    <citation type="submission" date="2021-10" db="EMBL/GenBank/DDBJ databases">
        <title>Anaerobic single-cell dispensing facilitates the cultivation of human gut bacteria.</title>
        <authorList>
            <person name="Afrizal A."/>
        </authorList>
    </citation>
    <scope>NUCLEOTIDE SEQUENCE</scope>
    <source>
        <strain evidence="4">CLA-AA-H250</strain>
    </source>
</reference>
<proteinExistence type="predicted"/>
<gene>
    <name evidence="4" type="ORF">LKD31_05640</name>
</gene>
<dbReference type="InterPro" id="IPR027417">
    <property type="entry name" value="P-loop_NTPase"/>
</dbReference>
<evidence type="ECO:0000256" key="3">
    <source>
        <dbReference type="SAM" id="Phobius"/>
    </source>
</evidence>
<organism evidence="4 5">
    <name type="scientific">Hominenteromicrobium mulieris</name>
    <dbReference type="NCBI Taxonomy" id="2885357"/>
    <lineage>
        <taxon>Bacteria</taxon>
        <taxon>Bacillati</taxon>
        <taxon>Bacillota</taxon>
        <taxon>Clostridia</taxon>
        <taxon>Eubacteriales</taxon>
        <taxon>Oscillospiraceae</taxon>
        <taxon>Hominenteromicrobium</taxon>
    </lineage>
</organism>
<evidence type="ECO:0000313" key="4">
    <source>
        <dbReference type="EMBL" id="MCC2136494.1"/>
    </source>
</evidence>
<dbReference type="SUPFAM" id="SSF52540">
    <property type="entry name" value="P-loop containing nucleoside triphosphate hydrolases"/>
    <property type="match status" value="1"/>
</dbReference>
<dbReference type="InterPro" id="IPR050445">
    <property type="entry name" value="Bact_polysacc_biosynth/exp"/>
</dbReference>
<comment type="caution">
    <text evidence="4">The sequence shown here is derived from an EMBL/GenBank/DDBJ whole genome shotgun (WGS) entry which is preliminary data.</text>
</comment>
<name>A0AAE3ALQ3_9FIRM</name>
<keyword evidence="3" id="KW-0812">Transmembrane</keyword>
<dbReference type="EMBL" id="JAJEQC010000004">
    <property type="protein sequence ID" value="MCC2136494.1"/>
    <property type="molecule type" value="Genomic_DNA"/>
</dbReference>
<dbReference type="PANTHER" id="PTHR32309:SF13">
    <property type="entry name" value="FERRIC ENTEROBACTIN TRANSPORT PROTEIN FEPE"/>
    <property type="match status" value="1"/>
</dbReference>
<evidence type="ECO:0000256" key="1">
    <source>
        <dbReference type="ARBA" id="ARBA00022741"/>
    </source>
</evidence>
<dbReference type="GO" id="GO:0004713">
    <property type="term" value="F:protein tyrosine kinase activity"/>
    <property type="evidence" value="ECO:0007669"/>
    <property type="project" value="TreeGrafter"/>
</dbReference>
<dbReference type="CDD" id="cd05387">
    <property type="entry name" value="BY-kinase"/>
    <property type="match status" value="1"/>
</dbReference>
<dbReference type="GO" id="GO:0005524">
    <property type="term" value="F:ATP binding"/>
    <property type="evidence" value="ECO:0007669"/>
    <property type="project" value="UniProtKB-KW"/>
</dbReference>
<protein>
    <submittedName>
        <fullName evidence="4">P-loop NTPase</fullName>
    </submittedName>
</protein>
<keyword evidence="2" id="KW-0067">ATP-binding</keyword>
<dbReference type="AlphaFoldDB" id="A0AAE3ALQ3"/>
<dbReference type="PANTHER" id="PTHR32309">
    <property type="entry name" value="TYROSINE-PROTEIN KINASE"/>
    <property type="match status" value="1"/>
</dbReference>
<evidence type="ECO:0000256" key="2">
    <source>
        <dbReference type="ARBA" id="ARBA00022840"/>
    </source>
</evidence>
<feature type="transmembrane region" description="Helical" evidence="3">
    <location>
        <begin position="20"/>
        <end position="38"/>
    </location>
</feature>
<dbReference type="InterPro" id="IPR033756">
    <property type="entry name" value="YlxH/NBP35"/>
</dbReference>
<keyword evidence="3" id="KW-1133">Transmembrane helix</keyword>
<dbReference type="Proteomes" id="UP001199424">
    <property type="component" value="Unassembled WGS sequence"/>
</dbReference>
<keyword evidence="1" id="KW-0547">Nucleotide-binding</keyword>
<dbReference type="RefSeq" id="WP_308448968.1">
    <property type="nucleotide sequence ID" value="NZ_JAJEQC010000004.1"/>
</dbReference>
<dbReference type="GO" id="GO:0005886">
    <property type="term" value="C:plasma membrane"/>
    <property type="evidence" value="ECO:0007669"/>
    <property type="project" value="TreeGrafter"/>
</dbReference>
<sequence length="456" mass="50183">MKDERFFWGDLHPVCVLRGLLYNLWVLILAVLTAWLCVEGYHLFTYHPVYTASATVAVNVKGGTSAYTSLDLTARMAQVFASVFQSDTFREAAQCDVVASVLPETNLINVQVTAENPRESFLSLKNVLENHADLTDKLFSNAELRVIRDPQVPLAPSNPVDLKPYRMRACVGAMLAASLIVSVLFLRRDTVQTPQAARHKLDGRVLGTIGHERKEKRLFVKKSRGAGRKAAALLTDPFVRYTYTEAYQDLCAALEHRMRRDGKKVLLLTGAGENEGKSSVAVNLALALSMRGRHVLLLDLDLRKPALHKIFGLRAAAKNGIGQYLQAEKDAEPPLIFSEKYGISLGLTAPAAHPERLLHSEKLKKLLLAARADERFDYVLLDSPPMLLSADAEALSALSDLSVLVVRQDYTPAGILNDCADALTQSGTDFAGFILNNFYAAVHPQQLFAVRTASSK</sequence>
<dbReference type="Pfam" id="PF10609">
    <property type="entry name" value="ParA"/>
    <property type="match status" value="1"/>
</dbReference>
<dbReference type="Gene3D" id="3.40.50.300">
    <property type="entry name" value="P-loop containing nucleotide triphosphate hydrolases"/>
    <property type="match status" value="1"/>
</dbReference>
<keyword evidence="3" id="KW-0472">Membrane</keyword>
<accession>A0AAE3ALQ3</accession>
<dbReference type="InterPro" id="IPR005702">
    <property type="entry name" value="Wzc-like_C"/>
</dbReference>